<name>A0A6M3XQ75_9ZZZZ</name>
<reference evidence="2" key="1">
    <citation type="submission" date="2020-03" db="EMBL/GenBank/DDBJ databases">
        <title>The deep terrestrial virosphere.</title>
        <authorList>
            <person name="Holmfeldt K."/>
            <person name="Nilsson E."/>
            <person name="Simone D."/>
            <person name="Lopez-Fernandez M."/>
            <person name="Wu X."/>
            <person name="de Brujin I."/>
            <person name="Lundin D."/>
            <person name="Andersson A."/>
            <person name="Bertilsson S."/>
            <person name="Dopson M."/>
        </authorList>
    </citation>
    <scope>NUCLEOTIDE SEQUENCE</scope>
    <source>
        <strain evidence="2">TM448B01315</strain>
    </source>
</reference>
<feature type="compositionally biased region" description="Low complexity" evidence="1">
    <location>
        <begin position="10"/>
        <end position="20"/>
    </location>
</feature>
<evidence type="ECO:0000256" key="1">
    <source>
        <dbReference type="SAM" id="MobiDB-lite"/>
    </source>
</evidence>
<dbReference type="AlphaFoldDB" id="A0A6M3XQ75"/>
<protein>
    <submittedName>
        <fullName evidence="2">Putative portal protein</fullName>
    </submittedName>
</protein>
<evidence type="ECO:0000313" key="2">
    <source>
        <dbReference type="EMBL" id="QJH98435.1"/>
    </source>
</evidence>
<dbReference type="Pfam" id="PF16510">
    <property type="entry name" value="P22_portal"/>
    <property type="match status" value="1"/>
</dbReference>
<feature type="compositionally biased region" description="Basic and acidic residues" evidence="1">
    <location>
        <begin position="685"/>
        <end position="701"/>
    </location>
</feature>
<proteinExistence type="predicted"/>
<sequence>MVREHKGKAPTPVTSSSPQQPDDKDFAIREIMKSRIRTFNPFRRSRIPEWNINIAYLCGFQDISFDGTNLYVNKNTSPFRTSVNKILPAVRNDVAMGTKVPPKFDIVPDTTDENDRQTVVAGEKMSGYLRRINDFDKQRGKVIIWYDIANIAWRKQYWDAKYKVIGNNPEPEEEDHNPDLQPGEPIYQGEALSEHTPTNELIWDWRQDTARLPWIIHARPRTWAQLLIDYPETAKNIPASELMESMSSLNEFEIKVFNEFSQLVTPTGTSTVPDSSEMSDKDKEVMVYEMWQIADSNYPLGVFSVMAGLENGVVLQNEPYPIEQYPHGEVPFTAYDMMVPDKSVTGTASRISQARPLQRELNFIRTLILENTAALGNGVIYAPRDANLNFARIDNGTGLIIEYDGGYRPQREQGQPVAGQLFLYVATIVQDINDIFSFPDVSQGKRPMGGPKSGVGIALLQEKADTQHSPTINEMDRADERAMNQLLSIAFANYGKRTFNIVGKDNEWALFEFDPSSYTTKLNVVVRTGSSLPISKALERDMTLGLLREGLLGNPQDPTVKKKVLEHLDIGGLDRILKEKNKDVNFAKKEFQVPVQQYQQMVKQAGAPSEGILKQIYLPAVNPFDDHEVHIVEHKNDLLDKFFEYLGTGDPGMIMIAQAMQAHWMQHSQILTEQQLRQAIMTGQIKREDLESSREKEEAKPKPNKSS</sequence>
<dbReference type="EMBL" id="MT144733">
    <property type="protein sequence ID" value="QJH98435.1"/>
    <property type="molecule type" value="Genomic_DNA"/>
</dbReference>
<feature type="region of interest" description="Disordered" evidence="1">
    <location>
        <begin position="685"/>
        <end position="707"/>
    </location>
</feature>
<feature type="region of interest" description="Disordered" evidence="1">
    <location>
        <begin position="1"/>
        <end position="24"/>
    </location>
</feature>
<accession>A0A6M3XQ75</accession>
<dbReference type="InterPro" id="IPR032427">
    <property type="entry name" value="P22_portal"/>
</dbReference>
<gene>
    <name evidence="2" type="ORF">TM448B01315_0005</name>
</gene>
<organism evidence="2">
    <name type="scientific">viral metagenome</name>
    <dbReference type="NCBI Taxonomy" id="1070528"/>
    <lineage>
        <taxon>unclassified sequences</taxon>
        <taxon>metagenomes</taxon>
        <taxon>organismal metagenomes</taxon>
    </lineage>
</organism>